<dbReference type="InterPro" id="IPR025857">
    <property type="entry name" value="MacB_PCD"/>
</dbReference>
<keyword evidence="2" id="KW-0813">Transport</keyword>
<sequence length="378" mass="40204">MNLAWRDVQHGLGRFILTCVGLSLLLGVVMGMVGIYRGLVAEALGLVRSAGADAWVVEAGKRGPFAESSRLPRDTRDAIAVHAGVAAAGAVVYQTVEFPYRGTNLRVFIVGAQIGRPGSEVAIEEGRPILKSRTEVVADRKTGLALGERIRIGRDDFTVVGLTANATSSGGDPVLMMTLRDAQIVQWQFDPSAVRRETARDAPAGGSSDLVSAIIVRMRPDASSDGVIGSIARWKHLTAMTAAQQEEILTRSVIERARRQLGLFAVILLVVSTVVIGLIVYTMTMDKKKAIATLKLIGAPDRVIVSLILQQALAMGLVGFAIGATLIRLAKDYFPRRVVLETSDTAILLGIIVMVCLIASIFGVRSALKIDPASALGG</sequence>
<comment type="subcellular location">
    <subcellularLocation>
        <location evidence="1">Cell membrane</location>
        <topology evidence="1">Multi-pass membrane protein</topology>
    </subcellularLocation>
</comment>
<keyword evidence="3" id="KW-1003">Cell membrane</keyword>
<keyword evidence="5 7" id="KW-1133">Transmembrane helix</keyword>
<evidence type="ECO:0000256" key="3">
    <source>
        <dbReference type="ARBA" id="ARBA00022475"/>
    </source>
</evidence>
<dbReference type="InterPro" id="IPR051125">
    <property type="entry name" value="ABC-4/HrtB_transporter"/>
</dbReference>
<protein>
    <submittedName>
        <fullName evidence="10">ABC transporter permease</fullName>
    </submittedName>
</protein>
<dbReference type="GO" id="GO:0005886">
    <property type="term" value="C:plasma membrane"/>
    <property type="evidence" value="ECO:0007669"/>
    <property type="project" value="UniProtKB-SubCell"/>
</dbReference>
<gene>
    <name evidence="10" type="ORF">AE618_07460</name>
</gene>
<keyword evidence="11" id="KW-1185">Reference proteome</keyword>
<feature type="domain" description="MacB-like periplasmic core" evidence="9">
    <location>
        <begin position="16"/>
        <end position="230"/>
    </location>
</feature>
<name>A0A0N1F676_9HYPH</name>
<dbReference type="Pfam" id="PF02687">
    <property type="entry name" value="FtsX"/>
    <property type="match status" value="1"/>
</dbReference>
<feature type="transmembrane region" description="Helical" evidence="7">
    <location>
        <begin position="347"/>
        <end position="368"/>
    </location>
</feature>
<accession>A0A0N1F676</accession>
<evidence type="ECO:0000256" key="2">
    <source>
        <dbReference type="ARBA" id="ARBA00022448"/>
    </source>
</evidence>
<feature type="domain" description="ABC3 transporter permease C-terminal" evidence="8">
    <location>
        <begin position="263"/>
        <end position="372"/>
    </location>
</feature>
<dbReference type="Proteomes" id="UP000037822">
    <property type="component" value="Unassembled WGS sequence"/>
</dbReference>
<comment type="caution">
    <text evidence="10">The sequence shown here is derived from an EMBL/GenBank/DDBJ whole genome shotgun (WGS) entry which is preliminary data.</text>
</comment>
<dbReference type="RefSeq" id="WP_054208409.1">
    <property type="nucleotide sequence ID" value="NZ_LGSZ01000028.1"/>
</dbReference>
<feature type="transmembrane region" description="Helical" evidence="7">
    <location>
        <begin position="261"/>
        <end position="283"/>
    </location>
</feature>
<evidence type="ECO:0000256" key="5">
    <source>
        <dbReference type="ARBA" id="ARBA00022989"/>
    </source>
</evidence>
<feature type="transmembrane region" description="Helical" evidence="7">
    <location>
        <begin position="303"/>
        <end position="327"/>
    </location>
</feature>
<evidence type="ECO:0000259" key="9">
    <source>
        <dbReference type="Pfam" id="PF12704"/>
    </source>
</evidence>
<evidence type="ECO:0000313" key="10">
    <source>
        <dbReference type="EMBL" id="KPH81576.1"/>
    </source>
</evidence>
<dbReference type="OrthoDB" id="7298150at2"/>
<evidence type="ECO:0000256" key="6">
    <source>
        <dbReference type="ARBA" id="ARBA00023136"/>
    </source>
</evidence>
<dbReference type="PANTHER" id="PTHR43738:SF1">
    <property type="entry name" value="HEMIN TRANSPORT SYSTEM PERMEASE PROTEIN HRTB-RELATED"/>
    <property type="match status" value="1"/>
</dbReference>
<evidence type="ECO:0000313" key="11">
    <source>
        <dbReference type="Proteomes" id="UP000037822"/>
    </source>
</evidence>
<dbReference type="Pfam" id="PF12704">
    <property type="entry name" value="MacB_PCD"/>
    <property type="match status" value="1"/>
</dbReference>
<proteinExistence type="predicted"/>
<dbReference type="EMBL" id="LGSZ01000028">
    <property type="protein sequence ID" value="KPH81576.1"/>
    <property type="molecule type" value="Genomic_DNA"/>
</dbReference>
<keyword evidence="6 7" id="KW-0472">Membrane</keyword>
<dbReference type="InterPro" id="IPR003838">
    <property type="entry name" value="ABC3_permease_C"/>
</dbReference>
<evidence type="ECO:0000256" key="1">
    <source>
        <dbReference type="ARBA" id="ARBA00004651"/>
    </source>
</evidence>
<keyword evidence="4 7" id="KW-0812">Transmembrane</keyword>
<dbReference type="PATRIC" id="fig|1526658.3.peg.2166"/>
<dbReference type="AlphaFoldDB" id="A0A0N1F676"/>
<evidence type="ECO:0000256" key="7">
    <source>
        <dbReference type="SAM" id="Phobius"/>
    </source>
</evidence>
<dbReference type="PANTHER" id="PTHR43738">
    <property type="entry name" value="ABC TRANSPORTER, MEMBRANE PROTEIN"/>
    <property type="match status" value="1"/>
</dbReference>
<organism evidence="10 11">
    <name type="scientific">Bosea vaviloviae</name>
    <dbReference type="NCBI Taxonomy" id="1526658"/>
    <lineage>
        <taxon>Bacteria</taxon>
        <taxon>Pseudomonadati</taxon>
        <taxon>Pseudomonadota</taxon>
        <taxon>Alphaproteobacteria</taxon>
        <taxon>Hyphomicrobiales</taxon>
        <taxon>Boseaceae</taxon>
        <taxon>Bosea</taxon>
    </lineage>
</organism>
<reference evidence="10 11" key="1">
    <citation type="submission" date="2015-07" db="EMBL/GenBank/DDBJ databases">
        <title>Whole genome sequencing of Bosea vaviloviae isolated from cave pool.</title>
        <authorList>
            <person name="Tan N.E.H."/>
            <person name="Lee Y.P."/>
            <person name="Gan H.M."/>
            <person name="Barton H."/>
            <person name="Savka M.A."/>
        </authorList>
    </citation>
    <scope>NUCLEOTIDE SEQUENCE [LARGE SCALE GENOMIC DNA]</scope>
    <source>
        <strain evidence="10 11">SD260</strain>
    </source>
</reference>
<evidence type="ECO:0000256" key="4">
    <source>
        <dbReference type="ARBA" id="ARBA00022692"/>
    </source>
</evidence>
<feature type="transmembrane region" description="Helical" evidence="7">
    <location>
        <begin position="12"/>
        <end position="36"/>
    </location>
</feature>
<evidence type="ECO:0000259" key="8">
    <source>
        <dbReference type="Pfam" id="PF02687"/>
    </source>
</evidence>